<dbReference type="PROSITE" id="PS00652">
    <property type="entry name" value="TNFR_NGFR_1"/>
    <property type="match status" value="1"/>
</dbReference>
<proteinExistence type="predicted"/>
<feature type="disulfide bond" evidence="1">
    <location>
        <begin position="69"/>
        <end position="84"/>
    </location>
</feature>
<protein>
    <submittedName>
        <fullName evidence="5">Tumor necrosis factor receptor superfamily member 14-like</fullName>
    </submittedName>
</protein>
<dbReference type="GO" id="GO:0009897">
    <property type="term" value="C:external side of plasma membrane"/>
    <property type="evidence" value="ECO:0007669"/>
    <property type="project" value="TreeGrafter"/>
</dbReference>
<evidence type="ECO:0000259" key="3">
    <source>
        <dbReference type="PROSITE" id="PS50050"/>
    </source>
</evidence>
<organism evidence="4 5">
    <name type="scientific">Clupea harengus</name>
    <name type="common">Atlantic herring</name>
    <dbReference type="NCBI Taxonomy" id="7950"/>
    <lineage>
        <taxon>Eukaryota</taxon>
        <taxon>Metazoa</taxon>
        <taxon>Chordata</taxon>
        <taxon>Craniata</taxon>
        <taxon>Vertebrata</taxon>
        <taxon>Euteleostomi</taxon>
        <taxon>Actinopterygii</taxon>
        <taxon>Neopterygii</taxon>
        <taxon>Teleostei</taxon>
        <taxon>Clupei</taxon>
        <taxon>Clupeiformes</taxon>
        <taxon>Clupeoidei</taxon>
        <taxon>Clupeidae</taxon>
        <taxon>Clupea</taxon>
    </lineage>
</organism>
<dbReference type="Proteomes" id="UP000515152">
    <property type="component" value="Chromosome 17"/>
</dbReference>
<dbReference type="FunFam" id="2.10.50.10:FF:000009">
    <property type="entry name" value="Tumor necrosis factor receptor superfamily member 14"/>
    <property type="match status" value="1"/>
</dbReference>
<dbReference type="GO" id="GO:0002720">
    <property type="term" value="P:positive regulation of cytokine production involved in immune response"/>
    <property type="evidence" value="ECO:0007669"/>
    <property type="project" value="TreeGrafter"/>
</dbReference>
<dbReference type="SMART" id="SM00208">
    <property type="entry name" value="TNFR"/>
    <property type="match status" value="3"/>
</dbReference>
<dbReference type="GO" id="GO:2000406">
    <property type="term" value="P:positive regulation of T cell migration"/>
    <property type="evidence" value="ECO:0007669"/>
    <property type="project" value="TreeGrafter"/>
</dbReference>
<gene>
    <name evidence="5" type="primary">LOC116224386</name>
</gene>
<dbReference type="Pfam" id="PF00020">
    <property type="entry name" value="TNFR_c6"/>
    <property type="match status" value="1"/>
</dbReference>
<dbReference type="PANTHER" id="PTHR46838">
    <property type="entry name" value="TUMOR NECROSIS FACTOR RECEPTOR SUPERFAMILY MEMBER 14"/>
    <property type="match status" value="1"/>
</dbReference>
<comment type="caution">
    <text evidence="1">Lacks conserved residue(s) required for the propagation of feature annotation.</text>
</comment>
<evidence type="ECO:0000313" key="4">
    <source>
        <dbReference type="Proteomes" id="UP000515152"/>
    </source>
</evidence>
<dbReference type="RefSeq" id="XP_042566257.1">
    <property type="nucleotide sequence ID" value="XM_042710323.1"/>
</dbReference>
<keyword evidence="4" id="KW-1185">Reference proteome</keyword>
<feature type="chain" id="PRO_5035445454" evidence="2">
    <location>
        <begin position="30"/>
        <end position="235"/>
    </location>
</feature>
<dbReference type="OrthoDB" id="10031141at2759"/>
<sequence length="235" mass="25632">MSYPVQMWKLGSIFIISAIFILTAPCVFCSTCGAHEYPTGPHTCCPMCEAGSYVFRHCEKSNPTVCEQCPTTTFTDEENGLLRCKSCTVCDSKAGLKVRRACSPTSDTLCEPLEGHWCTDPIEDGCLRAVEHTKCSPGQYVKDKGTAYCDTRCETCGYGTVSDGSSTSCRSHTQHDTDMEEHRTKRVASFSVDDCDNVKTGTAIAFVSFIATLIFTWKSGNKQQTGVSSHSCSTP</sequence>
<dbReference type="GO" id="GO:0046642">
    <property type="term" value="P:negative regulation of alpha-beta T cell proliferation"/>
    <property type="evidence" value="ECO:0007669"/>
    <property type="project" value="TreeGrafter"/>
</dbReference>
<evidence type="ECO:0000256" key="2">
    <source>
        <dbReference type="SAM" id="SignalP"/>
    </source>
</evidence>
<feature type="domain" description="TNFR-Cys" evidence="3">
    <location>
        <begin position="68"/>
        <end position="110"/>
    </location>
</feature>
<dbReference type="InterPro" id="IPR001368">
    <property type="entry name" value="TNFR/NGFR_Cys_rich_reg"/>
</dbReference>
<dbReference type="KEGG" id="char:116224386"/>
<reference evidence="5" key="1">
    <citation type="submission" date="2025-08" db="UniProtKB">
        <authorList>
            <consortium name="RefSeq"/>
        </authorList>
    </citation>
    <scope>IDENTIFICATION</scope>
</reference>
<dbReference type="GeneID" id="116224386"/>
<dbReference type="GO" id="GO:0050829">
    <property type="term" value="P:defense response to Gram-negative bacterium"/>
    <property type="evidence" value="ECO:0007669"/>
    <property type="project" value="TreeGrafter"/>
</dbReference>
<evidence type="ECO:0000256" key="1">
    <source>
        <dbReference type="PROSITE-ProRule" id="PRU00206"/>
    </source>
</evidence>
<feature type="signal peptide" evidence="2">
    <location>
        <begin position="1"/>
        <end position="29"/>
    </location>
</feature>
<feature type="repeat" description="TNFR-Cys" evidence="1">
    <location>
        <begin position="68"/>
        <end position="110"/>
    </location>
</feature>
<name>A0A8M1KQV0_CLUHA</name>
<accession>A0A8M1KQV0</accession>
<evidence type="ECO:0000313" key="5">
    <source>
        <dbReference type="RefSeq" id="XP_042566257.1"/>
    </source>
</evidence>
<dbReference type="PROSITE" id="PS50050">
    <property type="entry name" value="TNFR_NGFR_2"/>
    <property type="match status" value="1"/>
</dbReference>
<keyword evidence="1" id="KW-1015">Disulfide bond</keyword>
<dbReference type="PANTHER" id="PTHR46838:SF1">
    <property type="entry name" value="TUMOR NECROSIS FACTOR RECEPTOR SUPERFAMILY MEMBER 14"/>
    <property type="match status" value="1"/>
</dbReference>
<dbReference type="AlphaFoldDB" id="A0A8M1KQV0"/>
<dbReference type="GO" id="GO:0050830">
    <property type="term" value="P:defense response to Gram-positive bacterium"/>
    <property type="evidence" value="ECO:0007669"/>
    <property type="project" value="TreeGrafter"/>
</dbReference>
<keyword evidence="2" id="KW-0732">Signal</keyword>